<dbReference type="InterPro" id="IPR029050">
    <property type="entry name" value="Immunoprotect_excell_Ig-like"/>
</dbReference>
<dbReference type="RefSeq" id="WP_379748415.1">
    <property type="nucleotide sequence ID" value="NZ_JBHTCP010000013.1"/>
</dbReference>
<dbReference type="Pfam" id="PF11611">
    <property type="entry name" value="DUF4352"/>
    <property type="match status" value="1"/>
</dbReference>
<organism evidence="4 5">
    <name type="scientific">Fictibacillus iocasae</name>
    <dbReference type="NCBI Taxonomy" id="2715437"/>
    <lineage>
        <taxon>Bacteria</taxon>
        <taxon>Bacillati</taxon>
        <taxon>Bacillota</taxon>
        <taxon>Bacilli</taxon>
        <taxon>Bacillales</taxon>
        <taxon>Fictibacillaceae</taxon>
        <taxon>Fictibacillus</taxon>
    </lineage>
</organism>
<evidence type="ECO:0000313" key="5">
    <source>
        <dbReference type="Proteomes" id="UP001596549"/>
    </source>
</evidence>
<reference evidence="5" key="1">
    <citation type="journal article" date="2019" name="Int. J. Syst. Evol. Microbiol.">
        <title>The Global Catalogue of Microorganisms (GCM) 10K type strain sequencing project: providing services to taxonomists for standard genome sequencing and annotation.</title>
        <authorList>
            <consortium name="The Broad Institute Genomics Platform"/>
            <consortium name="The Broad Institute Genome Sequencing Center for Infectious Disease"/>
            <person name="Wu L."/>
            <person name="Ma J."/>
        </authorList>
    </citation>
    <scope>NUCLEOTIDE SEQUENCE [LARGE SCALE GENOMIC DNA]</scope>
    <source>
        <strain evidence="5">NBRC 106396</strain>
    </source>
</reference>
<dbReference type="EMBL" id="JBHTCP010000013">
    <property type="protein sequence ID" value="MFC7371650.1"/>
    <property type="molecule type" value="Genomic_DNA"/>
</dbReference>
<keyword evidence="5" id="KW-1185">Reference proteome</keyword>
<feature type="region of interest" description="Disordered" evidence="2">
    <location>
        <begin position="21"/>
        <end position="70"/>
    </location>
</feature>
<sequence>MRHLIILLMTSLLLFGCSKTEEPKKEEQTKQEAEKSESKPETEKEAFGDSPQAADDSSLTKPGTSHEDDDGIVTLLKEAKLNETKDIGPVEMKIESVRVIEYKPSMDLIDFFHGYTHKDEKKFPYVRVNVTLENMSDKPVQFAPVSEIQTDQGQKVTWENDFYIEELNGQLKPGEKKMGSLGFIIDDTDPAKMKSLTVKTSEVFDKDKKKLEDAETFDVQFK</sequence>
<protein>
    <submittedName>
        <fullName evidence="4">DUF4352 domain-containing protein</fullName>
    </submittedName>
</protein>
<keyword evidence="1" id="KW-0732">Signal</keyword>
<dbReference type="PROSITE" id="PS51257">
    <property type="entry name" value="PROKAR_LIPOPROTEIN"/>
    <property type="match status" value="1"/>
</dbReference>
<evidence type="ECO:0000256" key="2">
    <source>
        <dbReference type="SAM" id="MobiDB-lite"/>
    </source>
</evidence>
<feature type="domain" description="DUF4352" evidence="3">
    <location>
        <begin position="80"/>
        <end position="206"/>
    </location>
</feature>
<dbReference type="InterPro" id="IPR029051">
    <property type="entry name" value="DUF4352"/>
</dbReference>
<feature type="compositionally biased region" description="Basic and acidic residues" evidence="2">
    <location>
        <begin position="21"/>
        <end position="47"/>
    </location>
</feature>
<gene>
    <name evidence="4" type="ORF">ACFQPF_08170</name>
</gene>
<name>A0ABW2NLX9_9BACL</name>
<evidence type="ECO:0000259" key="3">
    <source>
        <dbReference type="Pfam" id="PF11611"/>
    </source>
</evidence>
<dbReference type="Proteomes" id="UP001596549">
    <property type="component" value="Unassembled WGS sequence"/>
</dbReference>
<dbReference type="Gene3D" id="2.60.40.1240">
    <property type="match status" value="1"/>
</dbReference>
<evidence type="ECO:0000313" key="4">
    <source>
        <dbReference type="EMBL" id="MFC7371650.1"/>
    </source>
</evidence>
<comment type="caution">
    <text evidence="4">The sequence shown here is derived from an EMBL/GenBank/DDBJ whole genome shotgun (WGS) entry which is preliminary data.</text>
</comment>
<evidence type="ECO:0000256" key="1">
    <source>
        <dbReference type="ARBA" id="ARBA00022729"/>
    </source>
</evidence>
<proteinExistence type="predicted"/>
<accession>A0ABW2NLX9</accession>